<dbReference type="SMART" id="SM00448">
    <property type="entry name" value="REC"/>
    <property type="match status" value="1"/>
</dbReference>
<evidence type="ECO:0000256" key="2">
    <source>
        <dbReference type="PROSITE-ProRule" id="PRU00169"/>
    </source>
</evidence>
<dbReference type="GO" id="GO:0006355">
    <property type="term" value="P:regulation of DNA-templated transcription"/>
    <property type="evidence" value="ECO:0007669"/>
    <property type="project" value="InterPro"/>
</dbReference>
<protein>
    <submittedName>
        <fullName evidence="6">Transcriptional regulatory protein CutR</fullName>
    </submittedName>
</protein>
<dbReference type="OrthoDB" id="9802426at2"/>
<evidence type="ECO:0000313" key="6">
    <source>
        <dbReference type="EMBL" id="SNQ51252.1"/>
    </source>
</evidence>
<dbReference type="InterPro" id="IPR001789">
    <property type="entry name" value="Sig_transdc_resp-reg_receiver"/>
</dbReference>
<sequence>MRVLVAEDERELADLVAEGLRRHAMAVDVAYDGAAATERLAVHDYDVLVLDRDLPAVHGDDICRDLARAGARTRILMLTAAASVPERVAGLGLGADDYLPKPFDYAELVARVQALGRRSRAPVAPVLTRGGLVLDTRHLQASRDGRHLRLSLKEFAVLEVLMRADGAVVSAEALLESAWDEHADPFTSAVRVIISRLRGKLGDPPCIHTVPGAGYRL</sequence>
<dbReference type="InterPro" id="IPR001867">
    <property type="entry name" value="OmpR/PhoB-type_DNA-bd"/>
</dbReference>
<proteinExistence type="predicted"/>
<dbReference type="PANTHER" id="PTHR48111">
    <property type="entry name" value="REGULATOR OF RPOS"/>
    <property type="match status" value="1"/>
</dbReference>
<dbReference type="AlphaFoldDB" id="A0A2I2L000"/>
<evidence type="ECO:0000313" key="7">
    <source>
        <dbReference type="Proteomes" id="UP000234331"/>
    </source>
</evidence>
<dbReference type="PANTHER" id="PTHR48111:SF36">
    <property type="entry name" value="TRANSCRIPTIONAL REGULATORY PROTEIN CUTR"/>
    <property type="match status" value="1"/>
</dbReference>
<dbReference type="SMART" id="SM00862">
    <property type="entry name" value="Trans_reg_C"/>
    <property type="match status" value="1"/>
</dbReference>
<keyword evidence="7" id="KW-1185">Reference proteome</keyword>
<dbReference type="GO" id="GO:0000156">
    <property type="term" value="F:phosphorelay response regulator activity"/>
    <property type="evidence" value="ECO:0007669"/>
    <property type="project" value="TreeGrafter"/>
</dbReference>
<dbReference type="GO" id="GO:0005829">
    <property type="term" value="C:cytosol"/>
    <property type="evidence" value="ECO:0007669"/>
    <property type="project" value="TreeGrafter"/>
</dbReference>
<dbReference type="InterPro" id="IPR011006">
    <property type="entry name" value="CheY-like_superfamily"/>
</dbReference>
<dbReference type="Gene3D" id="1.10.10.10">
    <property type="entry name" value="Winged helix-like DNA-binding domain superfamily/Winged helix DNA-binding domain"/>
    <property type="match status" value="1"/>
</dbReference>
<dbReference type="Pfam" id="PF00072">
    <property type="entry name" value="Response_reg"/>
    <property type="match status" value="1"/>
</dbReference>
<dbReference type="InterPro" id="IPR039420">
    <property type="entry name" value="WalR-like"/>
</dbReference>
<evidence type="ECO:0000256" key="3">
    <source>
        <dbReference type="PROSITE-ProRule" id="PRU01091"/>
    </source>
</evidence>
<reference evidence="6 7" key="1">
    <citation type="submission" date="2017-06" db="EMBL/GenBank/DDBJ databases">
        <authorList>
            <person name="Kim H.J."/>
            <person name="Triplett B.A."/>
        </authorList>
    </citation>
    <scope>NUCLEOTIDE SEQUENCE [LARGE SCALE GENOMIC DNA]</scope>
    <source>
        <strain evidence="6">FRACA_ARgP5</strain>
    </source>
</reference>
<dbReference type="SUPFAM" id="SSF52172">
    <property type="entry name" value="CheY-like"/>
    <property type="match status" value="1"/>
</dbReference>
<dbReference type="InterPro" id="IPR016032">
    <property type="entry name" value="Sig_transdc_resp-reg_C-effctor"/>
</dbReference>
<organism evidence="6 7">
    <name type="scientific">Frankia canadensis</name>
    <dbReference type="NCBI Taxonomy" id="1836972"/>
    <lineage>
        <taxon>Bacteria</taxon>
        <taxon>Bacillati</taxon>
        <taxon>Actinomycetota</taxon>
        <taxon>Actinomycetes</taxon>
        <taxon>Frankiales</taxon>
        <taxon>Frankiaceae</taxon>
        <taxon>Frankia</taxon>
    </lineage>
</organism>
<dbReference type="GO" id="GO:0032993">
    <property type="term" value="C:protein-DNA complex"/>
    <property type="evidence" value="ECO:0007669"/>
    <property type="project" value="TreeGrafter"/>
</dbReference>
<dbReference type="CDD" id="cd00383">
    <property type="entry name" value="trans_reg_C"/>
    <property type="match status" value="1"/>
</dbReference>
<feature type="modified residue" description="4-aspartylphosphate" evidence="2">
    <location>
        <position position="51"/>
    </location>
</feature>
<keyword evidence="1 3" id="KW-0238">DNA-binding</keyword>
<dbReference type="Pfam" id="PF00486">
    <property type="entry name" value="Trans_reg_C"/>
    <property type="match status" value="1"/>
</dbReference>
<evidence type="ECO:0000256" key="1">
    <source>
        <dbReference type="ARBA" id="ARBA00023125"/>
    </source>
</evidence>
<dbReference type="Proteomes" id="UP000234331">
    <property type="component" value="Unassembled WGS sequence"/>
</dbReference>
<evidence type="ECO:0000259" key="4">
    <source>
        <dbReference type="PROSITE" id="PS50110"/>
    </source>
</evidence>
<dbReference type="SUPFAM" id="SSF46894">
    <property type="entry name" value="C-terminal effector domain of the bipartite response regulators"/>
    <property type="match status" value="1"/>
</dbReference>
<dbReference type="PROSITE" id="PS51755">
    <property type="entry name" value="OMPR_PHOB"/>
    <property type="match status" value="1"/>
</dbReference>
<dbReference type="RefSeq" id="WP_101835045.1">
    <property type="nucleotide sequence ID" value="NZ_FZMO01000531.1"/>
</dbReference>
<gene>
    <name evidence="6" type="primary">cutR</name>
    <name evidence="6" type="ORF">FRACA_650015</name>
</gene>
<accession>A0A2I2L000</accession>
<feature type="domain" description="OmpR/PhoB-type" evidence="5">
    <location>
        <begin position="124"/>
        <end position="217"/>
    </location>
</feature>
<dbReference type="InterPro" id="IPR036388">
    <property type="entry name" value="WH-like_DNA-bd_sf"/>
</dbReference>
<dbReference type="Gene3D" id="6.10.250.690">
    <property type="match status" value="1"/>
</dbReference>
<feature type="domain" description="Response regulatory" evidence="4">
    <location>
        <begin position="2"/>
        <end position="116"/>
    </location>
</feature>
<keyword evidence="2" id="KW-0597">Phosphoprotein</keyword>
<dbReference type="GO" id="GO:0000976">
    <property type="term" value="F:transcription cis-regulatory region binding"/>
    <property type="evidence" value="ECO:0007669"/>
    <property type="project" value="TreeGrafter"/>
</dbReference>
<feature type="DNA-binding region" description="OmpR/PhoB-type" evidence="3">
    <location>
        <begin position="124"/>
        <end position="217"/>
    </location>
</feature>
<dbReference type="Gene3D" id="3.40.50.2300">
    <property type="match status" value="1"/>
</dbReference>
<dbReference type="PROSITE" id="PS50110">
    <property type="entry name" value="RESPONSE_REGULATORY"/>
    <property type="match status" value="1"/>
</dbReference>
<evidence type="ECO:0000259" key="5">
    <source>
        <dbReference type="PROSITE" id="PS51755"/>
    </source>
</evidence>
<name>A0A2I2L000_9ACTN</name>
<dbReference type="EMBL" id="FZMO01000531">
    <property type="protein sequence ID" value="SNQ51252.1"/>
    <property type="molecule type" value="Genomic_DNA"/>
</dbReference>